<protein>
    <submittedName>
        <fullName evidence="2">Uncharacterized protein</fullName>
    </submittedName>
</protein>
<evidence type="ECO:0000313" key="3">
    <source>
        <dbReference type="Proteomes" id="UP000075920"/>
    </source>
</evidence>
<accession>A0A182VRA8</accession>
<evidence type="ECO:0000313" key="2">
    <source>
        <dbReference type="EnsemblMetazoa" id="AMIN000594-PA"/>
    </source>
</evidence>
<dbReference type="Proteomes" id="UP000075920">
    <property type="component" value="Unassembled WGS sequence"/>
</dbReference>
<sequence length="396" mass="43612">MASAVSFIERTCPFQHASTQPAQRDFRCRSTHNRSRSKLDRIARGEFNERRKARTTTLARRTWCPRIRMLRGASATLRHRWKRSARLSAGRGAALGHRRRACHGTALPSPVAHATPSPSTPPTGAHAAKPVAAQRTVGTRTPTKCKQFNHECFQSKNTEDLRTFDKSNNFDNEYHNHKTSESGSSVARRAAERTELPLFVRILLASLLSLASPWTWIGPVQREAPPATQRNLGSGTNASGVAPFHTGDRTPAAGQWASCTASLPAPYRARAGRRKARRRGGGVTGGRNHGDGNGERCILGDGTPGGSGHCNPTSNTCRGSVYHGDNSVSVITDKQHYNEQRRQHQPRQPPSEQQNHTRTMGGSVCRRKCYGVRKTLRMVLPALLIVNMFTFLHGGR</sequence>
<feature type="region of interest" description="Disordered" evidence="1">
    <location>
        <begin position="338"/>
        <end position="362"/>
    </location>
</feature>
<dbReference type="AlphaFoldDB" id="A0A182VRA8"/>
<feature type="compositionally biased region" description="Basic residues" evidence="1">
    <location>
        <begin position="270"/>
        <end position="280"/>
    </location>
</feature>
<proteinExistence type="predicted"/>
<dbReference type="VEuPathDB" id="VectorBase:AMIN000594"/>
<feature type="region of interest" description="Disordered" evidence="1">
    <location>
        <begin position="268"/>
        <end position="295"/>
    </location>
</feature>
<organism evidence="2 3">
    <name type="scientific">Anopheles minimus</name>
    <dbReference type="NCBI Taxonomy" id="112268"/>
    <lineage>
        <taxon>Eukaryota</taxon>
        <taxon>Metazoa</taxon>
        <taxon>Ecdysozoa</taxon>
        <taxon>Arthropoda</taxon>
        <taxon>Hexapoda</taxon>
        <taxon>Insecta</taxon>
        <taxon>Pterygota</taxon>
        <taxon>Neoptera</taxon>
        <taxon>Endopterygota</taxon>
        <taxon>Diptera</taxon>
        <taxon>Nematocera</taxon>
        <taxon>Culicoidea</taxon>
        <taxon>Culicidae</taxon>
        <taxon>Anophelinae</taxon>
        <taxon>Anopheles</taxon>
    </lineage>
</organism>
<reference evidence="2" key="2">
    <citation type="submission" date="2020-05" db="UniProtKB">
        <authorList>
            <consortium name="EnsemblMetazoa"/>
        </authorList>
    </citation>
    <scope>IDENTIFICATION</scope>
    <source>
        <strain evidence="2">MINIMUS1</strain>
    </source>
</reference>
<dbReference type="EnsemblMetazoa" id="AMIN000594-RA">
    <property type="protein sequence ID" value="AMIN000594-PA"/>
    <property type="gene ID" value="AMIN000594"/>
</dbReference>
<feature type="region of interest" description="Disordered" evidence="1">
    <location>
        <begin position="107"/>
        <end position="130"/>
    </location>
</feature>
<reference evidence="3" key="1">
    <citation type="submission" date="2013-03" db="EMBL/GenBank/DDBJ databases">
        <title>The Genome Sequence of Anopheles minimus MINIMUS1.</title>
        <authorList>
            <consortium name="The Broad Institute Genomics Platform"/>
            <person name="Neafsey D.E."/>
            <person name="Walton C."/>
            <person name="Walker B."/>
            <person name="Young S.K."/>
            <person name="Zeng Q."/>
            <person name="Gargeya S."/>
            <person name="Fitzgerald M."/>
            <person name="Haas B."/>
            <person name="Abouelleil A."/>
            <person name="Allen A.W."/>
            <person name="Alvarado L."/>
            <person name="Arachchi H.M."/>
            <person name="Berlin A.M."/>
            <person name="Chapman S.B."/>
            <person name="Gainer-Dewar J."/>
            <person name="Goldberg J."/>
            <person name="Griggs A."/>
            <person name="Gujja S."/>
            <person name="Hansen M."/>
            <person name="Howarth C."/>
            <person name="Imamovic A."/>
            <person name="Ireland A."/>
            <person name="Larimer J."/>
            <person name="McCowan C."/>
            <person name="Murphy C."/>
            <person name="Pearson M."/>
            <person name="Poon T.W."/>
            <person name="Priest M."/>
            <person name="Roberts A."/>
            <person name="Saif S."/>
            <person name="Shea T."/>
            <person name="Sisk P."/>
            <person name="Sykes S."/>
            <person name="Wortman J."/>
            <person name="Nusbaum C."/>
            <person name="Birren B."/>
        </authorList>
    </citation>
    <scope>NUCLEOTIDE SEQUENCE [LARGE SCALE GENOMIC DNA]</scope>
    <source>
        <strain evidence="3">MINIMUS1</strain>
    </source>
</reference>
<name>A0A182VRA8_9DIPT</name>
<evidence type="ECO:0000256" key="1">
    <source>
        <dbReference type="SAM" id="MobiDB-lite"/>
    </source>
</evidence>
<feature type="compositionally biased region" description="Low complexity" evidence="1">
    <location>
        <begin position="108"/>
        <end position="128"/>
    </location>
</feature>
<keyword evidence="3" id="KW-1185">Reference proteome</keyword>